<feature type="transmembrane region" description="Helical" evidence="1">
    <location>
        <begin position="39"/>
        <end position="59"/>
    </location>
</feature>
<dbReference type="Proteomes" id="UP000616114">
    <property type="component" value="Unassembled WGS sequence"/>
</dbReference>
<keyword evidence="1" id="KW-0472">Membrane</keyword>
<dbReference type="InterPro" id="IPR021517">
    <property type="entry name" value="DUF3180"/>
</dbReference>
<keyword evidence="1" id="KW-0812">Transmembrane</keyword>
<dbReference type="EMBL" id="BMFY01000001">
    <property type="protein sequence ID" value="GGA01864.1"/>
    <property type="molecule type" value="Genomic_DNA"/>
</dbReference>
<keyword evidence="1" id="KW-1133">Transmembrane helix</keyword>
<dbReference type="Pfam" id="PF11377">
    <property type="entry name" value="DUF3180"/>
    <property type="match status" value="1"/>
</dbReference>
<reference evidence="2" key="2">
    <citation type="submission" date="2020-09" db="EMBL/GenBank/DDBJ databases">
        <authorList>
            <person name="Sun Q."/>
            <person name="Zhou Y."/>
        </authorList>
    </citation>
    <scope>NUCLEOTIDE SEQUENCE</scope>
    <source>
        <strain evidence="2">CGMCC 1.12785</strain>
    </source>
</reference>
<feature type="transmembrane region" description="Helical" evidence="1">
    <location>
        <begin position="79"/>
        <end position="99"/>
    </location>
</feature>
<dbReference type="AlphaFoldDB" id="A0A8J2TUX6"/>
<dbReference type="RefSeq" id="WP_188548917.1">
    <property type="nucleotide sequence ID" value="NZ_BMFY01000001.1"/>
</dbReference>
<evidence type="ECO:0000313" key="3">
    <source>
        <dbReference type="Proteomes" id="UP000616114"/>
    </source>
</evidence>
<organism evidence="2 3">
    <name type="scientific">Sediminivirga luteola</name>
    <dbReference type="NCBI Taxonomy" id="1774748"/>
    <lineage>
        <taxon>Bacteria</taxon>
        <taxon>Bacillati</taxon>
        <taxon>Actinomycetota</taxon>
        <taxon>Actinomycetes</taxon>
        <taxon>Micrococcales</taxon>
        <taxon>Brevibacteriaceae</taxon>
        <taxon>Sediminivirga</taxon>
    </lineage>
</organism>
<protein>
    <submittedName>
        <fullName evidence="2">Membrane protein</fullName>
    </submittedName>
</protein>
<proteinExistence type="predicted"/>
<comment type="caution">
    <text evidence="2">The sequence shown here is derived from an EMBL/GenBank/DDBJ whole genome shotgun (WGS) entry which is preliminary data.</text>
</comment>
<gene>
    <name evidence="2" type="ORF">GCM10011333_00470</name>
</gene>
<keyword evidence="3" id="KW-1185">Reference proteome</keyword>
<feature type="transmembrane region" description="Helical" evidence="1">
    <location>
        <begin position="119"/>
        <end position="140"/>
    </location>
</feature>
<accession>A0A8J2TUX6</accession>
<name>A0A8J2TUX6_9MICO</name>
<sequence length="159" mass="16816">MRSTRPFTLAQLAVLGLVLSGLAHRLWESQGMLLPGVPWVAVLGLSVLSAVLFFLGWRVRAWTQGDRKRELDLLQAARVAVMAKAASLTGAGLVGWYGGAALYLMFGTGGARADTGMQMLIAVAVCLVTTVVGMIVEWFCQLPPDDGADGAEGEEPEGV</sequence>
<evidence type="ECO:0000256" key="1">
    <source>
        <dbReference type="SAM" id="Phobius"/>
    </source>
</evidence>
<reference evidence="2" key="1">
    <citation type="journal article" date="2014" name="Int. J. Syst. Evol. Microbiol.">
        <title>Complete genome sequence of Corynebacterium casei LMG S-19264T (=DSM 44701T), isolated from a smear-ripened cheese.</title>
        <authorList>
            <consortium name="US DOE Joint Genome Institute (JGI-PGF)"/>
            <person name="Walter F."/>
            <person name="Albersmeier A."/>
            <person name="Kalinowski J."/>
            <person name="Ruckert C."/>
        </authorList>
    </citation>
    <scope>NUCLEOTIDE SEQUENCE</scope>
    <source>
        <strain evidence="2">CGMCC 1.12785</strain>
    </source>
</reference>
<evidence type="ECO:0000313" key="2">
    <source>
        <dbReference type="EMBL" id="GGA01864.1"/>
    </source>
</evidence>